<keyword evidence="3" id="KW-1185">Reference proteome</keyword>
<dbReference type="Pfam" id="PF13560">
    <property type="entry name" value="HTH_31"/>
    <property type="match status" value="1"/>
</dbReference>
<gene>
    <name evidence="2" type="ORF">KGQ19_44030</name>
</gene>
<dbReference type="InterPro" id="IPR041413">
    <property type="entry name" value="MLTR_LBD"/>
</dbReference>
<dbReference type="PROSITE" id="PS50943">
    <property type="entry name" value="HTH_CROC1"/>
    <property type="match status" value="1"/>
</dbReference>
<dbReference type="InterPro" id="IPR010982">
    <property type="entry name" value="Lambda_DNA-bd_dom_sf"/>
</dbReference>
<dbReference type="SMART" id="SM00530">
    <property type="entry name" value="HTH_XRE"/>
    <property type="match status" value="1"/>
</dbReference>
<evidence type="ECO:0000313" key="2">
    <source>
        <dbReference type="EMBL" id="MBS2553845.1"/>
    </source>
</evidence>
<comment type="caution">
    <text evidence="2">The sequence shown here is derived from an EMBL/GenBank/DDBJ whole genome shotgun (WGS) entry which is preliminary data.</text>
</comment>
<protein>
    <submittedName>
        <fullName evidence="2">Helix-turn-helix domain-containing protein</fullName>
    </submittedName>
</protein>
<proteinExistence type="predicted"/>
<feature type="domain" description="HTH cro/C1-type" evidence="1">
    <location>
        <begin position="31"/>
        <end position="83"/>
    </location>
</feature>
<dbReference type="EMBL" id="JAAFYZ010000291">
    <property type="protein sequence ID" value="MBS2553845.1"/>
    <property type="molecule type" value="Genomic_DNA"/>
</dbReference>
<dbReference type="Proteomes" id="UP000730482">
    <property type="component" value="Unassembled WGS sequence"/>
</dbReference>
<evidence type="ECO:0000313" key="3">
    <source>
        <dbReference type="Proteomes" id="UP000730482"/>
    </source>
</evidence>
<dbReference type="RefSeq" id="WP_212020811.1">
    <property type="nucleotide sequence ID" value="NZ_JAAFYZ010000291.1"/>
</dbReference>
<dbReference type="Gene3D" id="1.10.260.40">
    <property type="entry name" value="lambda repressor-like DNA-binding domains"/>
    <property type="match status" value="1"/>
</dbReference>
<reference evidence="2 3" key="1">
    <citation type="submission" date="2020-02" db="EMBL/GenBank/DDBJ databases">
        <title>Acidophilic actinobacteria isolated from forest soil.</title>
        <authorList>
            <person name="Golinska P."/>
        </authorList>
    </citation>
    <scope>NUCLEOTIDE SEQUENCE [LARGE SCALE GENOMIC DNA]</scope>
    <source>
        <strain evidence="2 3">NL8</strain>
    </source>
</reference>
<dbReference type="Pfam" id="PF17765">
    <property type="entry name" value="MLTR_LBD"/>
    <property type="match status" value="1"/>
</dbReference>
<accession>A0ABS5L6U8</accession>
<dbReference type="SUPFAM" id="SSF47413">
    <property type="entry name" value="lambda repressor-like DNA-binding domains"/>
    <property type="match status" value="1"/>
</dbReference>
<name>A0ABS5L6U8_9ACTN</name>
<dbReference type="PANTHER" id="PTHR35010">
    <property type="entry name" value="BLL4672 PROTEIN-RELATED"/>
    <property type="match status" value="1"/>
</dbReference>
<evidence type="ECO:0000259" key="1">
    <source>
        <dbReference type="PROSITE" id="PS50943"/>
    </source>
</evidence>
<dbReference type="CDD" id="cd00093">
    <property type="entry name" value="HTH_XRE"/>
    <property type="match status" value="1"/>
</dbReference>
<dbReference type="InterPro" id="IPR001387">
    <property type="entry name" value="Cro/C1-type_HTH"/>
</dbReference>
<organism evidence="2 3">
    <name type="scientific">Catenulispora pinistramenti</name>
    <dbReference type="NCBI Taxonomy" id="2705254"/>
    <lineage>
        <taxon>Bacteria</taxon>
        <taxon>Bacillati</taxon>
        <taxon>Actinomycetota</taxon>
        <taxon>Actinomycetes</taxon>
        <taxon>Catenulisporales</taxon>
        <taxon>Catenulisporaceae</taxon>
        <taxon>Catenulispora</taxon>
    </lineage>
</organism>
<dbReference type="PANTHER" id="PTHR35010:SF2">
    <property type="entry name" value="BLL4672 PROTEIN"/>
    <property type="match status" value="1"/>
</dbReference>
<dbReference type="Gene3D" id="3.30.450.180">
    <property type="match status" value="1"/>
</dbReference>
<sequence>MDNAALAEFLRARRAVLRPEDVGLDEAAGDARRRVAGLRREELAMLAGVSADYYVRLEQGRGHRPSDSVLESLARALRLDGELTEHLYALARPTPGGTRAREREPVADTVQELLDAWTTTPATVTSRRLTVIGSNALACELADCYAPGTNLLRALFLDPGTHQTHVDWHTAASDAVANFRARIGTERDDPELAALIGELSLNSQDFRELWARHDVRTTTAGAKSFRHPEVGVISLLFHAMALEHGQVLTVLHARPGSSDEQSLALLATMTATRQQRR</sequence>